<keyword evidence="2" id="KW-1185">Reference proteome</keyword>
<dbReference type="RefSeq" id="WP_261936948.1">
    <property type="nucleotide sequence ID" value="NZ_AP018818.1"/>
</dbReference>
<sequence>MKGINASHPQIWLQDYRKGRVFSITLGYGPDTLMCDGVKTLSMRRTEFAATGKVRLAPFDKARELLAPDNFR</sequence>
<name>A0ABM7GAD5_9SPHN</name>
<evidence type="ECO:0000313" key="2">
    <source>
        <dbReference type="Proteomes" id="UP001059971"/>
    </source>
</evidence>
<dbReference type="Gene3D" id="3.40.50.880">
    <property type="match status" value="1"/>
</dbReference>
<accession>A0ABM7GAD5</accession>
<reference evidence="1" key="1">
    <citation type="submission" date="2018-07" db="EMBL/GenBank/DDBJ databases">
        <title>Complete genome sequence of Sphingomonas bisphenolicum strain AO1, a bisphenol A degradative bacterium isolated from Japanese farm field.</title>
        <authorList>
            <person name="Murakami M."/>
            <person name="Koh M."/>
            <person name="Koba S."/>
            <person name="Matsumura Y."/>
        </authorList>
    </citation>
    <scope>NUCLEOTIDE SEQUENCE</scope>
    <source>
        <strain evidence="1">AO1</strain>
    </source>
</reference>
<dbReference type="InterPro" id="IPR029062">
    <property type="entry name" value="Class_I_gatase-like"/>
</dbReference>
<dbReference type="EMBL" id="AP018818">
    <property type="protein sequence ID" value="BBF72051.1"/>
    <property type="molecule type" value="Genomic_DNA"/>
</dbReference>
<evidence type="ECO:0000313" key="1">
    <source>
        <dbReference type="EMBL" id="BBF72051.1"/>
    </source>
</evidence>
<proteinExistence type="predicted"/>
<organism evidence="1 2">
    <name type="scientific">Sphingomonas bisphenolicum</name>
    <dbReference type="NCBI Taxonomy" id="296544"/>
    <lineage>
        <taxon>Bacteria</taxon>
        <taxon>Pseudomonadati</taxon>
        <taxon>Pseudomonadota</taxon>
        <taxon>Alphaproteobacteria</taxon>
        <taxon>Sphingomonadales</taxon>
        <taxon>Sphingomonadaceae</taxon>
        <taxon>Sphingomonas</taxon>
    </lineage>
</organism>
<gene>
    <name evidence="1" type="ORF">SBA_ch2_5840</name>
</gene>
<protein>
    <submittedName>
        <fullName evidence="1">Uncharacterized protein</fullName>
    </submittedName>
</protein>
<dbReference type="Proteomes" id="UP001059971">
    <property type="component" value="Chromosome 2"/>
</dbReference>